<dbReference type="InterPro" id="IPR045110">
    <property type="entry name" value="XMAP215"/>
</dbReference>
<dbReference type="PANTHER" id="PTHR12609">
    <property type="entry name" value="MICROTUBULE ASSOCIATED PROTEIN XMAP215"/>
    <property type="match status" value="1"/>
</dbReference>
<dbReference type="Proteomes" id="UP000190312">
    <property type="component" value="Unassembled WGS sequence"/>
</dbReference>
<keyword evidence="3" id="KW-0206">Cytoskeleton</keyword>
<dbReference type="InterPro" id="IPR034085">
    <property type="entry name" value="TOG"/>
</dbReference>
<feature type="compositionally biased region" description="Pro residues" evidence="5">
    <location>
        <begin position="547"/>
        <end position="563"/>
    </location>
</feature>
<dbReference type="InterPro" id="IPR048491">
    <property type="entry name" value="XMAP215_CLASP_TOG"/>
</dbReference>
<dbReference type="GO" id="GO:0030951">
    <property type="term" value="P:establishment or maintenance of microtubule cytoskeleton polarity"/>
    <property type="evidence" value="ECO:0007669"/>
    <property type="project" value="InterPro"/>
</dbReference>
<evidence type="ECO:0000256" key="2">
    <source>
        <dbReference type="ARBA" id="ARBA00022490"/>
    </source>
</evidence>
<feature type="compositionally biased region" description="Basic and acidic residues" evidence="5">
    <location>
        <begin position="227"/>
        <end position="240"/>
    </location>
</feature>
<feature type="domain" description="TOG" evidence="6">
    <location>
        <begin position="278"/>
        <end position="510"/>
    </location>
</feature>
<dbReference type="Pfam" id="PF21041">
    <property type="entry name" value="XMAP215_CLASP_TOG"/>
    <property type="match status" value="2"/>
</dbReference>
<dbReference type="eggNOG" id="KOG1820">
    <property type="taxonomic scope" value="Eukaryota"/>
</dbReference>
<comment type="caution">
    <text evidence="7">The sequence shown here is derived from an EMBL/GenBank/DDBJ whole genome shotgun (WGS) entry which is preliminary data.</text>
</comment>
<dbReference type="FunFam" id="1.25.10.10:FF:000282">
    <property type="entry name" value="Spindle pole body component"/>
    <property type="match status" value="1"/>
</dbReference>
<dbReference type="AlphaFoldDB" id="A0A1S9DN37"/>
<keyword evidence="2" id="KW-0963">Cytoplasm</keyword>
<dbReference type="VEuPathDB" id="FungiDB:AO090003000421"/>
<dbReference type="InterPro" id="IPR011989">
    <property type="entry name" value="ARM-like"/>
</dbReference>
<evidence type="ECO:0000256" key="1">
    <source>
        <dbReference type="ARBA" id="ARBA00004317"/>
    </source>
</evidence>
<sequence length="903" mass="97492">MADGEEDFSSLPLPERFTHKNWKVRKGGYEDAKQQFEKSPDESDPVFTPFIQDAGLWKGAVADSNVAAQQDGLAAYCAFLKFGGVQACTRSRATTVFPIVEKGLPSARPAAKTNAQEALLLLVELDKADPVIEEMLPGLSHKVPKVIAATLTGLRTIYHNFGCKIVDPKPVLKALPKVFGHADKNVRAEAQSLTVEMYRWLKEAIKPLFWAELKPVQQTDLEKLFENVKQEPPPKQERLTRAQQDAMATASAAAEDGEAEDGGEDYGDEDGEEVDAFDLAEPVDVMPKVPKDLHEQLSSSKWKDRKEALDALHSALNVPRIKDGPFDDIVRALAARMKDANIAVVTVAANCVDLLAKGLRSGFGKYRSTIMAPILERLKEKKQSVAEALGQALDSVFASTTLTECLEEILEFLKHKNPQVKQETLKFLIRCLRTTRDVPSKAEVKSIAEAATKLLTESSEVNRSGGAEILGTLMKIMGERAMNPYLEGLDDIRKTKIKEFFETAEVKAKDRPKPIVGAPKAVPAAGKKVVGGKKPALGMKKPAPAAAAPPPEEPAPAPSPPKKAVPSRLGGPKTGGLPAPGSGLKKKLGGPGGIASPQRRVVSPPSEEQPAAPAAPKFGLGRGLAGRPIAKPAAPREPSPPPAAPPLTGMSAIERAELEELRLEQEKFTRLVEDLKSERTKLKSQVTELQDQNAQLIEDHTRDVLSIKAKETQLVRARSDAETAEQTVQKQQREIDRLKRELARALRASAISPPNTLPEGISMAYGDAGSVYQDTAGNGHGPLARGYHSGSRFESSRPRSYASASPSEEKENSGLESPGLGSRDGGLGRRKLSPTFGTGYSGMGSPTRSSMLGSSNASGDDQPTRSTEPAENWKRAAEVTSQLKARIEQMKARQGLTRPPAQR</sequence>
<dbReference type="GO" id="GO:1990571">
    <property type="term" value="P:meiotic centromere clustering"/>
    <property type="evidence" value="ECO:0007669"/>
    <property type="project" value="UniProtKB-ARBA"/>
</dbReference>
<feature type="compositionally biased region" description="Low complexity" evidence="5">
    <location>
        <begin position="603"/>
        <end position="616"/>
    </location>
</feature>
<feature type="compositionally biased region" description="Low complexity" evidence="5">
    <location>
        <begin position="245"/>
        <end position="254"/>
    </location>
</feature>
<dbReference type="InterPro" id="IPR016024">
    <property type="entry name" value="ARM-type_fold"/>
</dbReference>
<feature type="region of interest" description="Disordered" evidence="5">
    <location>
        <begin position="769"/>
        <end position="879"/>
    </location>
</feature>
<evidence type="ECO:0000256" key="4">
    <source>
        <dbReference type="SAM" id="Coils"/>
    </source>
</evidence>
<dbReference type="GO" id="GO:0061863">
    <property type="term" value="F:microtubule plus end polymerase"/>
    <property type="evidence" value="ECO:0007669"/>
    <property type="project" value="InterPro"/>
</dbReference>
<feature type="domain" description="TOG" evidence="6">
    <location>
        <begin position="3"/>
        <end position="234"/>
    </location>
</feature>
<feature type="compositionally biased region" description="Polar residues" evidence="5">
    <location>
        <begin position="844"/>
        <end position="869"/>
    </location>
</feature>
<dbReference type="GO" id="GO:0000022">
    <property type="term" value="P:mitotic spindle elongation"/>
    <property type="evidence" value="ECO:0007669"/>
    <property type="project" value="UniProtKB-ARBA"/>
</dbReference>
<name>A0A1S9DN37_ASPOZ</name>
<dbReference type="GO" id="GO:0051010">
    <property type="term" value="F:microtubule plus-end binding"/>
    <property type="evidence" value="ECO:0007669"/>
    <property type="project" value="InterPro"/>
</dbReference>
<dbReference type="OrthoDB" id="205662at2759"/>
<feature type="coiled-coil region" evidence="4">
    <location>
        <begin position="658"/>
        <end position="748"/>
    </location>
</feature>
<dbReference type="SMART" id="SM01349">
    <property type="entry name" value="TOG"/>
    <property type="match status" value="2"/>
</dbReference>
<evidence type="ECO:0000259" key="6">
    <source>
        <dbReference type="SMART" id="SM01349"/>
    </source>
</evidence>
<dbReference type="FunFam" id="1.25.10.10:FF:000019">
    <property type="entry name" value="Cytoskeleton-associated protein 5"/>
    <property type="match status" value="1"/>
</dbReference>
<dbReference type="GO" id="GO:0099070">
    <property type="term" value="C:static microtubule bundle"/>
    <property type="evidence" value="ECO:0007669"/>
    <property type="project" value="UniProtKB-ARBA"/>
</dbReference>
<dbReference type="GO" id="GO:1990498">
    <property type="term" value="C:mitotic spindle microtubule"/>
    <property type="evidence" value="ECO:0007669"/>
    <property type="project" value="UniProtKB-ARBA"/>
</dbReference>
<dbReference type="SUPFAM" id="SSF48371">
    <property type="entry name" value="ARM repeat"/>
    <property type="match status" value="1"/>
</dbReference>
<protein>
    <recommendedName>
        <fullName evidence="6">TOG domain-containing protein</fullName>
    </recommendedName>
</protein>
<dbReference type="Pfam" id="PF21042">
    <property type="entry name" value="Stu2_CTS"/>
    <property type="match status" value="1"/>
</dbReference>
<dbReference type="GO" id="GO:0051315">
    <property type="term" value="P:attachment of mitotic spindle microtubules to kinetochore"/>
    <property type="evidence" value="ECO:0007669"/>
    <property type="project" value="UniProtKB-ARBA"/>
</dbReference>
<dbReference type="EMBL" id="MKZY01000004">
    <property type="protein sequence ID" value="OOO10493.1"/>
    <property type="molecule type" value="Genomic_DNA"/>
</dbReference>
<gene>
    <name evidence="7" type="ORF">OAory_01063010</name>
</gene>
<organism evidence="7 8">
    <name type="scientific">Aspergillus oryzae</name>
    <name type="common">Yellow koji mold</name>
    <dbReference type="NCBI Taxonomy" id="5062"/>
    <lineage>
        <taxon>Eukaryota</taxon>
        <taxon>Fungi</taxon>
        <taxon>Dikarya</taxon>
        <taxon>Ascomycota</taxon>
        <taxon>Pezizomycotina</taxon>
        <taxon>Eurotiomycetes</taxon>
        <taxon>Eurotiomycetidae</taxon>
        <taxon>Eurotiales</taxon>
        <taxon>Aspergillaceae</taxon>
        <taxon>Aspergillus</taxon>
        <taxon>Aspergillus subgen. Circumdati</taxon>
    </lineage>
</organism>
<feature type="compositionally biased region" description="Low complexity" evidence="5">
    <location>
        <begin position="514"/>
        <end position="546"/>
    </location>
</feature>
<dbReference type="Gene3D" id="1.25.10.10">
    <property type="entry name" value="Leucine-rich Repeat Variant"/>
    <property type="match status" value="2"/>
</dbReference>
<evidence type="ECO:0000256" key="5">
    <source>
        <dbReference type="SAM" id="MobiDB-lite"/>
    </source>
</evidence>
<accession>A0A1S9DN37</accession>
<feature type="region of interest" description="Disordered" evidence="5">
    <location>
        <begin position="512"/>
        <end position="650"/>
    </location>
</feature>
<feature type="compositionally biased region" description="Pro residues" evidence="5">
    <location>
        <begin position="635"/>
        <end position="645"/>
    </location>
</feature>
<feature type="region of interest" description="Disordered" evidence="5">
    <location>
        <begin position="227"/>
        <end position="271"/>
    </location>
</feature>
<evidence type="ECO:0000313" key="7">
    <source>
        <dbReference type="EMBL" id="OOO10493.1"/>
    </source>
</evidence>
<dbReference type="GO" id="GO:0046785">
    <property type="term" value="P:microtubule polymerization"/>
    <property type="evidence" value="ECO:0007669"/>
    <property type="project" value="InterPro"/>
</dbReference>
<keyword evidence="4" id="KW-0175">Coiled coil</keyword>
<dbReference type="GO" id="GO:0044732">
    <property type="term" value="C:mitotic spindle pole body"/>
    <property type="evidence" value="ECO:0007669"/>
    <property type="project" value="UniProtKB-ARBA"/>
</dbReference>
<comment type="subcellular location">
    <subcellularLocation>
        <location evidence="1">Cytoplasm</location>
        <location evidence="1">Cytoskeleton</location>
        <location evidence="1">Microtubule organizing center</location>
        <location evidence="1">Spindle pole body</location>
    </subcellularLocation>
</comment>
<evidence type="ECO:0000256" key="3">
    <source>
        <dbReference type="ARBA" id="ARBA00023212"/>
    </source>
</evidence>
<evidence type="ECO:0000313" key="8">
    <source>
        <dbReference type="Proteomes" id="UP000190312"/>
    </source>
</evidence>
<dbReference type="InterPro" id="IPR048492">
    <property type="entry name" value="Stu2_CTS"/>
</dbReference>
<reference evidence="7 8" key="1">
    <citation type="submission" date="2016-10" db="EMBL/GenBank/DDBJ databases">
        <title>Genome sequencing of Aspergillus oryzae BCC7051.</title>
        <authorList>
            <person name="Thammarongtham C."/>
            <person name="Vorapreeda T."/>
            <person name="Nookaew I."/>
            <person name="Srisuk T."/>
            <person name="Land M."/>
            <person name="Jeennor S."/>
            <person name="Laoteng K."/>
        </authorList>
    </citation>
    <scope>NUCLEOTIDE SEQUENCE [LARGE SCALE GENOMIC DNA]</scope>
    <source>
        <strain evidence="7 8">BCC7051</strain>
    </source>
</reference>
<dbReference type="GO" id="GO:0005881">
    <property type="term" value="C:cytoplasmic microtubule"/>
    <property type="evidence" value="ECO:0007669"/>
    <property type="project" value="UniProtKB-ARBA"/>
</dbReference>
<proteinExistence type="predicted"/>
<feature type="compositionally biased region" description="Acidic residues" evidence="5">
    <location>
        <begin position="255"/>
        <end position="271"/>
    </location>
</feature>
<dbReference type="GO" id="GO:0000776">
    <property type="term" value="C:kinetochore"/>
    <property type="evidence" value="ECO:0007669"/>
    <property type="project" value="UniProtKB-ARBA"/>
</dbReference>